<dbReference type="InterPro" id="IPR024171">
    <property type="entry name" value="SRK-like_kinase"/>
</dbReference>
<dbReference type="InterPro" id="IPR001245">
    <property type="entry name" value="Ser-Thr/Tyr_kinase_cat_dom"/>
</dbReference>
<sequence>MTSPLLPFLCLSMILLPLQLISVVAQTKTKLAIGDSHTAGKSTTPWLVSSPSGVFAFGFLPLENSPDDFILCIWYANIQNKTVVWFANREKPAPKDSKVELTADDGLVLTAPSGDQLWKTGTSVRVSSGVFNDTGNFVLQDGGSNSVWESFKDYRDTLLPYQTLEKGQKLSSKLRGNDFNSGRFELFFQNDGNLVMHSINLPSGYSNENYNESGTIESNTASAGIRLVFDRSGDLYILRANNEKYILSDGSIGPSTTQFYLRATLDFDGVFTLYQHPKDSSGSGGWTSVRSYPENICKSHLAAASSGVCGYNSICKLGTDKRPTCQCPKWYSLVDPDDPYGSCKPDFVQECVEDEDSNIKDLYDYEVLIDTDWPLSDYVLQKPFNEDQCKQSCMEDCMCSVAIFRLGDSCWKKKLPLSNGRVDPTLNGAKAFMKVRKDNFSLIGPPIIVKKNSRNTLILVGSVLLGSSAFLNLILVVAICLSTSYVFQYKKRLRRLGKNDLETNLRCFTYEELEEATDGFDKVLGKGAFGIVYEGVVNMGSITRVAVKRLNTFLLEEVQKEFKNELNVIGSTHHKNLVRLLGFCETESERLLVYEYMSNGTLAKLLFDGEKPSWQLRLQIASGVARGLLYLHEECSTQIIHCDIKPQNILLDDYCTARISDFGLAKILNMNQSRTNTVIRGTKGYVALEWFKNMPITAKVDVYSYGVLLLELVSCRKSVEFEIEDEAKAILTEWAYDCYSEGALHALVEGDKEALDDMKTVENLVLIAIWCVQEDPGLRPTMRTVTQMLEGVVEVEVPPCPSQVTIQYSLN</sequence>
<dbReference type="InterPro" id="IPR051343">
    <property type="entry name" value="G-type_lectin_kinases/EP1-like"/>
</dbReference>
<dbReference type="PIRSF" id="PIRSF000641">
    <property type="entry name" value="SRK"/>
    <property type="match status" value="1"/>
</dbReference>
<feature type="chain" id="PRO_5041642980" description="Receptor-like serine/threonine-protein kinase" evidence="21">
    <location>
        <begin position="26"/>
        <end position="811"/>
    </location>
</feature>
<keyword evidence="6 21" id="KW-0732">Signal</keyword>
<feature type="domain" description="Bulb-type lectin" evidence="23">
    <location>
        <begin position="38"/>
        <end position="152"/>
    </location>
</feature>
<evidence type="ECO:0000256" key="20">
    <source>
        <dbReference type="SAM" id="Phobius"/>
    </source>
</evidence>
<evidence type="ECO:0000256" key="12">
    <source>
        <dbReference type="ARBA" id="ARBA00023136"/>
    </source>
</evidence>
<dbReference type="GO" id="GO:0005524">
    <property type="term" value="F:ATP binding"/>
    <property type="evidence" value="ECO:0007669"/>
    <property type="project" value="UniProtKB-UniRule"/>
</dbReference>
<evidence type="ECO:0000313" key="24">
    <source>
        <dbReference type="EMBL" id="CAJ1949700.1"/>
    </source>
</evidence>
<reference evidence="24" key="1">
    <citation type="submission" date="2023-10" db="EMBL/GenBank/DDBJ databases">
        <authorList>
            <person name="Domelevo Entfellner J.-B."/>
        </authorList>
    </citation>
    <scope>NUCLEOTIDE SEQUENCE</scope>
</reference>
<dbReference type="InterPro" id="IPR017441">
    <property type="entry name" value="Protein_kinase_ATP_BS"/>
</dbReference>
<dbReference type="GO" id="GO:0016020">
    <property type="term" value="C:membrane"/>
    <property type="evidence" value="ECO:0007669"/>
    <property type="project" value="UniProtKB-SubCell"/>
</dbReference>
<dbReference type="InterPro" id="IPR011009">
    <property type="entry name" value="Kinase-like_dom_sf"/>
</dbReference>
<evidence type="ECO:0000256" key="16">
    <source>
        <dbReference type="ARBA" id="ARBA00047899"/>
    </source>
</evidence>
<dbReference type="PROSITE" id="PS00107">
    <property type="entry name" value="PROTEIN_KINASE_ATP"/>
    <property type="match status" value="1"/>
</dbReference>
<dbReference type="SUPFAM" id="SSF51110">
    <property type="entry name" value="alpha-D-mannose-specific plant lectins"/>
    <property type="match status" value="1"/>
</dbReference>
<dbReference type="InterPro" id="IPR036426">
    <property type="entry name" value="Bulb-type_lectin_dom_sf"/>
</dbReference>
<protein>
    <recommendedName>
        <fullName evidence="18">Receptor-like serine/threonine-protein kinase</fullName>
        <ecNumber evidence="18">2.7.11.1</ecNumber>
    </recommendedName>
</protein>
<keyword evidence="14" id="KW-0675">Receptor</keyword>
<dbReference type="Gene3D" id="2.90.10.10">
    <property type="entry name" value="Bulb-type lectin domain"/>
    <property type="match status" value="2"/>
</dbReference>
<dbReference type="InterPro" id="IPR000719">
    <property type="entry name" value="Prot_kinase_dom"/>
</dbReference>
<keyword evidence="7" id="KW-0430">Lectin</keyword>
<dbReference type="Gene3D" id="1.10.510.10">
    <property type="entry name" value="Transferase(Phosphotransferase) domain 1"/>
    <property type="match status" value="1"/>
</dbReference>
<dbReference type="SUPFAM" id="SSF56112">
    <property type="entry name" value="Protein kinase-like (PK-like)"/>
    <property type="match status" value="1"/>
</dbReference>
<dbReference type="Gramene" id="rna-AYBTSS11_LOCUS13854">
    <property type="protein sequence ID" value="CAJ1949700.1"/>
    <property type="gene ID" value="gene-AYBTSS11_LOCUS13854"/>
</dbReference>
<feature type="signal peptide" evidence="21">
    <location>
        <begin position="1"/>
        <end position="25"/>
    </location>
</feature>
<keyword evidence="13" id="KW-1015">Disulfide bond</keyword>
<evidence type="ECO:0000256" key="6">
    <source>
        <dbReference type="ARBA" id="ARBA00022729"/>
    </source>
</evidence>
<evidence type="ECO:0000256" key="3">
    <source>
        <dbReference type="ARBA" id="ARBA00022536"/>
    </source>
</evidence>
<dbReference type="Pfam" id="PF07714">
    <property type="entry name" value="PK_Tyr_Ser-Thr"/>
    <property type="match status" value="1"/>
</dbReference>
<evidence type="ECO:0000256" key="18">
    <source>
        <dbReference type="PIRNR" id="PIRNR000641"/>
    </source>
</evidence>
<keyword evidence="10 18" id="KW-0067">ATP-binding</keyword>
<keyword evidence="15" id="KW-0325">Glycoprotein</keyword>
<evidence type="ECO:0000259" key="23">
    <source>
        <dbReference type="PROSITE" id="PS50927"/>
    </source>
</evidence>
<feature type="binding site" evidence="19">
    <location>
        <position position="548"/>
    </location>
    <ligand>
        <name>ATP</name>
        <dbReference type="ChEBI" id="CHEBI:30616"/>
    </ligand>
</feature>
<dbReference type="Pfam" id="PF01453">
    <property type="entry name" value="B_lectin"/>
    <property type="match status" value="1"/>
</dbReference>
<keyword evidence="2 18" id="KW-0723">Serine/threonine-protein kinase</keyword>
<feature type="transmembrane region" description="Helical" evidence="20">
    <location>
        <begin position="457"/>
        <end position="487"/>
    </location>
</feature>
<evidence type="ECO:0000256" key="4">
    <source>
        <dbReference type="ARBA" id="ARBA00022679"/>
    </source>
</evidence>
<evidence type="ECO:0000256" key="21">
    <source>
        <dbReference type="SAM" id="SignalP"/>
    </source>
</evidence>
<accession>A0AA86VMT4</accession>
<keyword evidence="9 18" id="KW-0418">Kinase</keyword>
<dbReference type="GO" id="GO:0030246">
    <property type="term" value="F:carbohydrate binding"/>
    <property type="evidence" value="ECO:0007669"/>
    <property type="project" value="UniProtKB-KW"/>
</dbReference>
<dbReference type="PANTHER" id="PTHR47976:SF15">
    <property type="entry name" value="G-TYPE LECTIN S-RECEPTOR-LIKE SERINE_THREONINE-PROTEIN KINASE RLK1"/>
    <property type="match status" value="1"/>
</dbReference>
<keyword evidence="3" id="KW-0245">EGF-like domain</keyword>
<keyword evidence="11 20" id="KW-1133">Transmembrane helix</keyword>
<evidence type="ECO:0000256" key="1">
    <source>
        <dbReference type="ARBA" id="ARBA00004479"/>
    </source>
</evidence>
<comment type="catalytic activity">
    <reaction evidence="17 18">
        <text>L-seryl-[protein] + ATP = O-phospho-L-seryl-[protein] + ADP + H(+)</text>
        <dbReference type="Rhea" id="RHEA:17989"/>
        <dbReference type="Rhea" id="RHEA-COMP:9863"/>
        <dbReference type="Rhea" id="RHEA-COMP:11604"/>
        <dbReference type="ChEBI" id="CHEBI:15378"/>
        <dbReference type="ChEBI" id="CHEBI:29999"/>
        <dbReference type="ChEBI" id="CHEBI:30616"/>
        <dbReference type="ChEBI" id="CHEBI:83421"/>
        <dbReference type="ChEBI" id="CHEBI:456216"/>
        <dbReference type="EC" id="2.7.11.1"/>
    </reaction>
</comment>
<keyword evidence="8 18" id="KW-0547">Nucleotide-binding</keyword>
<evidence type="ECO:0000313" key="25">
    <source>
        <dbReference type="Proteomes" id="UP001189624"/>
    </source>
</evidence>
<dbReference type="GO" id="GO:0004674">
    <property type="term" value="F:protein serine/threonine kinase activity"/>
    <property type="evidence" value="ECO:0007669"/>
    <property type="project" value="UniProtKB-KW"/>
</dbReference>
<dbReference type="AlphaFoldDB" id="A0AA86VMT4"/>
<dbReference type="SMART" id="SM00108">
    <property type="entry name" value="B_lectin"/>
    <property type="match status" value="1"/>
</dbReference>
<gene>
    <name evidence="24" type="ORF">AYBTSS11_LOCUS13854</name>
</gene>
<dbReference type="SMART" id="SM00220">
    <property type="entry name" value="S_TKc"/>
    <property type="match status" value="1"/>
</dbReference>
<evidence type="ECO:0000256" key="15">
    <source>
        <dbReference type="ARBA" id="ARBA00023180"/>
    </source>
</evidence>
<dbReference type="PROSITE" id="PS50927">
    <property type="entry name" value="BULB_LECTIN"/>
    <property type="match status" value="1"/>
</dbReference>
<feature type="domain" description="Protein kinase" evidence="22">
    <location>
        <begin position="518"/>
        <end position="793"/>
    </location>
</feature>
<dbReference type="PROSITE" id="PS00108">
    <property type="entry name" value="PROTEIN_KINASE_ST"/>
    <property type="match status" value="1"/>
</dbReference>
<organism evidence="24 25">
    <name type="scientific">Sphenostylis stenocarpa</name>
    <dbReference type="NCBI Taxonomy" id="92480"/>
    <lineage>
        <taxon>Eukaryota</taxon>
        <taxon>Viridiplantae</taxon>
        <taxon>Streptophyta</taxon>
        <taxon>Embryophyta</taxon>
        <taxon>Tracheophyta</taxon>
        <taxon>Spermatophyta</taxon>
        <taxon>Magnoliopsida</taxon>
        <taxon>eudicotyledons</taxon>
        <taxon>Gunneridae</taxon>
        <taxon>Pentapetalae</taxon>
        <taxon>rosids</taxon>
        <taxon>fabids</taxon>
        <taxon>Fabales</taxon>
        <taxon>Fabaceae</taxon>
        <taxon>Papilionoideae</taxon>
        <taxon>50 kb inversion clade</taxon>
        <taxon>NPAAA clade</taxon>
        <taxon>indigoferoid/millettioid clade</taxon>
        <taxon>Phaseoleae</taxon>
        <taxon>Sphenostylis</taxon>
    </lineage>
</organism>
<dbReference type="EC" id="2.7.11.1" evidence="18"/>
<dbReference type="FunFam" id="3.30.200.20:FF:000059">
    <property type="entry name" value="S-receptor-like serine/threonine-protein kinase"/>
    <property type="match status" value="1"/>
</dbReference>
<dbReference type="EMBL" id="OY731401">
    <property type="protein sequence ID" value="CAJ1949700.1"/>
    <property type="molecule type" value="Genomic_DNA"/>
</dbReference>
<evidence type="ECO:0000256" key="5">
    <source>
        <dbReference type="ARBA" id="ARBA00022692"/>
    </source>
</evidence>
<evidence type="ECO:0000256" key="13">
    <source>
        <dbReference type="ARBA" id="ARBA00023157"/>
    </source>
</evidence>
<comment type="subcellular location">
    <subcellularLocation>
        <location evidence="1">Membrane</location>
        <topology evidence="1">Single-pass type I membrane protein</topology>
    </subcellularLocation>
</comment>
<name>A0AA86VMT4_9FABA</name>
<evidence type="ECO:0000256" key="14">
    <source>
        <dbReference type="ARBA" id="ARBA00023170"/>
    </source>
</evidence>
<dbReference type="PANTHER" id="PTHR47976">
    <property type="entry name" value="G-TYPE LECTIN S-RECEPTOR-LIKE SERINE/THREONINE-PROTEIN KINASE SD2-5"/>
    <property type="match status" value="1"/>
</dbReference>
<keyword evidence="25" id="KW-1185">Reference proteome</keyword>
<dbReference type="FunFam" id="1.10.510.10:FF:000237">
    <property type="entry name" value="G-type lectin S-receptor-like serine/threonine-protein kinase"/>
    <property type="match status" value="1"/>
</dbReference>
<dbReference type="PROSITE" id="PS50011">
    <property type="entry name" value="PROTEIN_KINASE_DOM"/>
    <property type="match status" value="1"/>
</dbReference>
<keyword evidence="12 20" id="KW-0472">Membrane</keyword>
<evidence type="ECO:0000259" key="22">
    <source>
        <dbReference type="PROSITE" id="PS50011"/>
    </source>
</evidence>
<keyword evidence="5 20" id="KW-0812">Transmembrane</keyword>
<evidence type="ECO:0000256" key="10">
    <source>
        <dbReference type="ARBA" id="ARBA00022840"/>
    </source>
</evidence>
<evidence type="ECO:0000256" key="9">
    <source>
        <dbReference type="ARBA" id="ARBA00022777"/>
    </source>
</evidence>
<evidence type="ECO:0000256" key="17">
    <source>
        <dbReference type="ARBA" id="ARBA00048679"/>
    </source>
</evidence>
<evidence type="ECO:0000256" key="8">
    <source>
        <dbReference type="ARBA" id="ARBA00022741"/>
    </source>
</evidence>
<comment type="catalytic activity">
    <reaction evidence="16 18">
        <text>L-threonyl-[protein] + ATP = O-phospho-L-threonyl-[protein] + ADP + H(+)</text>
        <dbReference type="Rhea" id="RHEA:46608"/>
        <dbReference type="Rhea" id="RHEA-COMP:11060"/>
        <dbReference type="Rhea" id="RHEA-COMP:11605"/>
        <dbReference type="ChEBI" id="CHEBI:15378"/>
        <dbReference type="ChEBI" id="CHEBI:30013"/>
        <dbReference type="ChEBI" id="CHEBI:30616"/>
        <dbReference type="ChEBI" id="CHEBI:61977"/>
        <dbReference type="ChEBI" id="CHEBI:456216"/>
        <dbReference type="EC" id="2.7.11.1"/>
    </reaction>
</comment>
<dbReference type="InterPro" id="IPR008271">
    <property type="entry name" value="Ser/Thr_kinase_AS"/>
</dbReference>
<keyword evidence="4 18" id="KW-0808">Transferase</keyword>
<evidence type="ECO:0000256" key="2">
    <source>
        <dbReference type="ARBA" id="ARBA00022527"/>
    </source>
</evidence>
<evidence type="ECO:0000256" key="19">
    <source>
        <dbReference type="PROSITE-ProRule" id="PRU10141"/>
    </source>
</evidence>
<evidence type="ECO:0000256" key="7">
    <source>
        <dbReference type="ARBA" id="ARBA00022734"/>
    </source>
</evidence>
<dbReference type="CDD" id="cd00028">
    <property type="entry name" value="B_lectin"/>
    <property type="match status" value="1"/>
</dbReference>
<comment type="similarity">
    <text evidence="18">Belongs to the protein kinase superfamily. Ser/Thr protein kinase family.</text>
</comment>
<dbReference type="Proteomes" id="UP001189624">
    <property type="component" value="Chromosome 4"/>
</dbReference>
<proteinExistence type="inferred from homology"/>
<dbReference type="FunFam" id="2.90.10.10:FF:000013">
    <property type="entry name" value="G-type lectin S-receptor-like serine/threonine-protein kinase LECRK1"/>
    <property type="match status" value="1"/>
</dbReference>
<evidence type="ECO:0000256" key="11">
    <source>
        <dbReference type="ARBA" id="ARBA00022989"/>
    </source>
</evidence>
<dbReference type="InterPro" id="IPR001480">
    <property type="entry name" value="Bulb-type_lectin_dom"/>
</dbReference>
<dbReference type="Gene3D" id="3.30.200.20">
    <property type="entry name" value="Phosphorylase Kinase, domain 1"/>
    <property type="match status" value="1"/>
</dbReference>